<dbReference type="Proteomes" id="UP000550729">
    <property type="component" value="Unassembled WGS sequence"/>
</dbReference>
<reference evidence="1 2" key="1">
    <citation type="submission" date="2020-04" db="EMBL/GenBank/DDBJ databases">
        <title>Gordonia sp. nov. TBRC 11910.</title>
        <authorList>
            <person name="Suriyachadkun C."/>
        </authorList>
    </citation>
    <scope>NUCLEOTIDE SEQUENCE [LARGE SCALE GENOMIC DNA]</scope>
    <source>
        <strain evidence="1 2">TBRC 11910</strain>
    </source>
</reference>
<dbReference type="RefSeq" id="WP_170197642.1">
    <property type="nucleotide sequence ID" value="NZ_JABBNB010000052.1"/>
</dbReference>
<dbReference type="EMBL" id="JABBNB010000052">
    <property type="protein sequence ID" value="NMO05137.1"/>
    <property type="molecule type" value="Genomic_DNA"/>
</dbReference>
<protein>
    <submittedName>
        <fullName evidence="1">SRPBCC family protein</fullName>
    </submittedName>
</protein>
<name>A0A848L3M6_9ACTN</name>
<keyword evidence="2" id="KW-1185">Reference proteome</keyword>
<proteinExistence type="predicted"/>
<dbReference type="SUPFAM" id="SSF55961">
    <property type="entry name" value="Bet v1-like"/>
    <property type="match status" value="1"/>
</dbReference>
<comment type="caution">
    <text evidence="1">The sequence shown here is derived from an EMBL/GenBank/DDBJ whole genome shotgun (WGS) entry which is preliminary data.</text>
</comment>
<dbReference type="InterPro" id="IPR023393">
    <property type="entry name" value="START-like_dom_sf"/>
</dbReference>
<evidence type="ECO:0000313" key="1">
    <source>
        <dbReference type="EMBL" id="NMO05137.1"/>
    </source>
</evidence>
<dbReference type="AlphaFoldDB" id="A0A848L3M6"/>
<sequence length="214" mass="24397">MTDTLNGIDGIIRFETHPRPIVTPIVLDRIRAVYPHEQIYGEFCNVQGFVAAPPDDVYEWLSHTRSLEEWSYSLRDFSPTGQPGLWEGVDKLGGDTKCFVRTESNPDVRTVDYHCAWDQGEHLWMIYLMRVVDARLVFDKPGSVVLWTNCKHPFYEANPFESTAPEERPVWVGDFWDIFSAGHQLELDNLAAIAAARHAAGQSVTPDWMRGDES</sequence>
<organism evidence="1 2">
    <name type="scientific">Gordonia asplenii</name>
    <dbReference type="NCBI Taxonomy" id="2725283"/>
    <lineage>
        <taxon>Bacteria</taxon>
        <taxon>Bacillati</taxon>
        <taxon>Actinomycetota</taxon>
        <taxon>Actinomycetes</taxon>
        <taxon>Mycobacteriales</taxon>
        <taxon>Gordoniaceae</taxon>
        <taxon>Gordonia</taxon>
    </lineage>
</organism>
<accession>A0A848L3M6</accession>
<dbReference type="Gene3D" id="3.30.530.20">
    <property type="match status" value="1"/>
</dbReference>
<gene>
    <name evidence="1" type="ORF">HH308_28365</name>
</gene>
<evidence type="ECO:0000313" key="2">
    <source>
        <dbReference type="Proteomes" id="UP000550729"/>
    </source>
</evidence>